<dbReference type="PROSITE" id="PS51191">
    <property type="entry name" value="FEMABX"/>
    <property type="match status" value="1"/>
</dbReference>
<accession>A0A402B4K8</accession>
<dbReference type="OrthoDB" id="9785911at2"/>
<evidence type="ECO:0000256" key="2">
    <source>
        <dbReference type="ARBA" id="ARBA00022679"/>
    </source>
</evidence>
<evidence type="ECO:0000313" key="7">
    <source>
        <dbReference type="EMBL" id="GCE26272.1"/>
    </source>
</evidence>
<evidence type="ECO:0000256" key="1">
    <source>
        <dbReference type="ARBA" id="ARBA00009943"/>
    </source>
</evidence>
<dbReference type="GO" id="GO:0009252">
    <property type="term" value="P:peptidoglycan biosynthetic process"/>
    <property type="evidence" value="ECO:0007669"/>
    <property type="project" value="UniProtKB-KW"/>
</dbReference>
<keyword evidence="5" id="KW-0012">Acyltransferase</keyword>
<evidence type="ECO:0000256" key="3">
    <source>
        <dbReference type="ARBA" id="ARBA00022960"/>
    </source>
</evidence>
<keyword evidence="8" id="KW-1185">Reference proteome</keyword>
<gene>
    <name evidence="7" type="ORF">KDA_17560</name>
</gene>
<dbReference type="Proteomes" id="UP000287171">
    <property type="component" value="Unassembled WGS sequence"/>
</dbReference>
<dbReference type="PANTHER" id="PTHR36174:SF1">
    <property type="entry name" value="LIPID II:GLYCINE GLYCYLTRANSFERASE"/>
    <property type="match status" value="1"/>
</dbReference>
<comment type="caution">
    <text evidence="7">The sequence shown here is derived from an EMBL/GenBank/DDBJ whole genome shotgun (WGS) entry which is preliminary data.</text>
</comment>
<keyword evidence="4" id="KW-0573">Peptidoglycan synthesis</keyword>
<evidence type="ECO:0000256" key="5">
    <source>
        <dbReference type="ARBA" id="ARBA00023315"/>
    </source>
</evidence>
<dbReference type="GO" id="GO:0071555">
    <property type="term" value="P:cell wall organization"/>
    <property type="evidence" value="ECO:0007669"/>
    <property type="project" value="UniProtKB-KW"/>
</dbReference>
<proteinExistence type="inferred from homology"/>
<dbReference type="InterPro" id="IPR016181">
    <property type="entry name" value="Acyl_CoA_acyltransferase"/>
</dbReference>
<keyword evidence="6" id="KW-0961">Cell wall biogenesis/degradation</keyword>
<dbReference type="RefSeq" id="WP_126626753.1">
    <property type="nucleotide sequence ID" value="NZ_BIFT01000001.1"/>
</dbReference>
<name>A0A402B4K8_9CHLR</name>
<keyword evidence="3" id="KW-0133">Cell shape</keyword>
<dbReference type="Gene3D" id="3.40.630.30">
    <property type="match status" value="2"/>
</dbReference>
<keyword evidence="2" id="KW-0808">Transferase</keyword>
<dbReference type="PANTHER" id="PTHR36174">
    <property type="entry name" value="LIPID II:GLYCINE GLYCYLTRANSFERASE"/>
    <property type="match status" value="1"/>
</dbReference>
<dbReference type="GO" id="GO:0008360">
    <property type="term" value="P:regulation of cell shape"/>
    <property type="evidence" value="ECO:0007669"/>
    <property type="project" value="UniProtKB-KW"/>
</dbReference>
<sequence length="372" mass="43218">MEACLITDAQKWNDFIATSPFGAITQTYEWGILARRAESIPLYCGVLDDQDNLCAAMLILVMRLPKINNSYFYVPRGPIITDPDSAALSFLLHFVDSLARKYNAFMLKIDPVADQHDAVWLQAFAHHGFMATDSFIHGRGEWVLDIYPDEKQQLAHMKEKWRYNVRLAQRKGVKIRQGHTPEDIQIFHTILQETSERDQFFIHAVDHFEYLMKLFEEGEKAELFLAEYEGQAIAGIIVMRSGQWCWYRYGASSSQGRNVMPNHLLQWTSLQWGREHGCTHYNFMGIPAVLTEAEGPKDPNWGVYNFKRGFGGQARCAMRSQEKPYNPTVYRLYTLVRELKHRYATARYERSELARKRQEYQTKKGEESLPAR</sequence>
<protein>
    <submittedName>
        <fullName evidence="7">Methicillin resistance protein</fullName>
    </submittedName>
</protein>
<evidence type="ECO:0000256" key="6">
    <source>
        <dbReference type="ARBA" id="ARBA00023316"/>
    </source>
</evidence>
<dbReference type="AlphaFoldDB" id="A0A402B4K8"/>
<comment type="similarity">
    <text evidence="1">Belongs to the FemABX family.</text>
</comment>
<evidence type="ECO:0000313" key="8">
    <source>
        <dbReference type="Proteomes" id="UP000287171"/>
    </source>
</evidence>
<dbReference type="InterPro" id="IPR003447">
    <property type="entry name" value="FEMABX"/>
</dbReference>
<dbReference type="EMBL" id="BIFT01000001">
    <property type="protein sequence ID" value="GCE26272.1"/>
    <property type="molecule type" value="Genomic_DNA"/>
</dbReference>
<dbReference type="InterPro" id="IPR050644">
    <property type="entry name" value="PG_Glycine_Bridge_Synth"/>
</dbReference>
<dbReference type="Pfam" id="PF02388">
    <property type="entry name" value="FemAB"/>
    <property type="match status" value="3"/>
</dbReference>
<evidence type="ECO:0000256" key="4">
    <source>
        <dbReference type="ARBA" id="ARBA00022984"/>
    </source>
</evidence>
<organism evidence="7 8">
    <name type="scientific">Dictyobacter alpinus</name>
    <dbReference type="NCBI Taxonomy" id="2014873"/>
    <lineage>
        <taxon>Bacteria</taxon>
        <taxon>Bacillati</taxon>
        <taxon>Chloroflexota</taxon>
        <taxon>Ktedonobacteria</taxon>
        <taxon>Ktedonobacterales</taxon>
        <taxon>Dictyobacteraceae</taxon>
        <taxon>Dictyobacter</taxon>
    </lineage>
</organism>
<reference evidence="8" key="1">
    <citation type="submission" date="2018-12" db="EMBL/GenBank/DDBJ databases">
        <title>Tengunoibacter tsumagoiensis gen. nov., sp. nov., Dictyobacter kobayashii sp. nov., D. alpinus sp. nov., and D. joshuensis sp. nov. and description of Dictyobacteraceae fam. nov. within the order Ktedonobacterales isolated from Tengu-no-mugimeshi.</title>
        <authorList>
            <person name="Wang C.M."/>
            <person name="Zheng Y."/>
            <person name="Sakai Y."/>
            <person name="Toyoda A."/>
            <person name="Minakuchi Y."/>
            <person name="Abe K."/>
            <person name="Yokota A."/>
            <person name="Yabe S."/>
        </authorList>
    </citation>
    <scope>NUCLEOTIDE SEQUENCE [LARGE SCALE GENOMIC DNA]</scope>
    <source>
        <strain evidence="8">Uno16</strain>
    </source>
</reference>
<dbReference type="GO" id="GO:0016755">
    <property type="term" value="F:aminoacyltransferase activity"/>
    <property type="evidence" value="ECO:0007669"/>
    <property type="project" value="InterPro"/>
</dbReference>
<dbReference type="SUPFAM" id="SSF55729">
    <property type="entry name" value="Acyl-CoA N-acyltransferases (Nat)"/>
    <property type="match status" value="2"/>
</dbReference>